<evidence type="ECO:0000256" key="1">
    <source>
        <dbReference type="ARBA" id="ARBA00023121"/>
    </source>
</evidence>
<evidence type="ECO:0000313" key="3">
    <source>
        <dbReference type="EMBL" id="QKI89791.1"/>
    </source>
</evidence>
<dbReference type="PROSITE" id="PS51228">
    <property type="entry name" value="ACB_2"/>
    <property type="match status" value="1"/>
</dbReference>
<dbReference type="SUPFAM" id="SSF47027">
    <property type="entry name" value="Acyl-CoA binding protein"/>
    <property type="match status" value="1"/>
</dbReference>
<protein>
    <submittedName>
        <fullName evidence="3">Acyl-CoA-binding protein</fullName>
    </submittedName>
</protein>
<dbReference type="RefSeq" id="WP_173285930.1">
    <property type="nucleotide sequence ID" value="NZ_CP054020.1"/>
</dbReference>
<dbReference type="PANTHER" id="PTHR23310:SF62">
    <property type="entry name" value="ACYL-COA BINDING PROTEIN 1, ISOFORM A"/>
    <property type="match status" value="1"/>
</dbReference>
<evidence type="ECO:0000259" key="2">
    <source>
        <dbReference type="PROSITE" id="PS51228"/>
    </source>
</evidence>
<keyword evidence="1" id="KW-0446">Lipid-binding</keyword>
<evidence type="ECO:0000313" key="4">
    <source>
        <dbReference type="Proteomes" id="UP000504724"/>
    </source>
</evidence>
<dbReference type="AlphaFoldDB" id="A0A7D4NR95"/>
<dbReference type="KEGG" id="txa:HQN79_09505"/>
<feature type="domain" description="ACB" evidence="2">
    <location>
        <begin position="9"/>
        <end position="96"/>
    </location>
</feature>
<sequence>MSTPEPQNLSEALELYNDLYALTSQTQGFPYAEECLLSALYRQATIGDCIGSRPSRKEYFERHKFDVWHELKGMPQEDAEVLFIQELMRVNQELTQTIETTAA</sequence>
<dbReference type="InterPro" id="IPR000582">
    <property type="entry name" value="Acyl-CoA-binding_protein"/>
</dbReference>
<keyword evidence="4" id="KW-1185">Reference proteome</keyword>
<dbReference type="Gene3D" id="1.20.80.10">
    <property type="match status" value="1"/>
</dbReference>
<dbReference type="EMBL" id="CP054020">
    <property type="protein sequence ID" value="QKI89791.1"/>
    <property type="molecule type" value="Genomic_DNA"/>
</dbReference>
<reference evidence="3 4" key="1">
    <citation type="submission" date="2020-05" db="EMBL/GenBank/DDBJ databases">
        <title>Thiomicrorhabdus sediminis sp.nov. and Thiomicrorhabdus xiamenensis sp.nov., novel sulfur-oxidizing bacteria isolated from coastal sediment.</title>
        <authorList>
            <person name="Liu X."/>
        </authorList>
    </citation>
    <scope>NUCLEOTIDE SEQUENCE [LARGE SCALE GENOMIC DNA]</scope>
    <source>
        <strain evidence="3 4">G2</strain>
    </source>
</reference>
<dbReference type="GO" id="GO:0000062">
    <property type="term" value="F:fatty-acyl-CoA binding"/>
    <property type="evidence" value="ECO:0007669"/>
    <property type="project" value="InterPro"/>
</dbReference>
<dbReference type="InterPro" id="IPR014352">
    <property type="entry name" value="FERM/acyl-CoA-bd_prot_sf"/>
</dbReference>
<dbReference type="PANTHER" id="PTHR23310">
    <property type="entry name" value="ACYL-COA-BINDING PROTEIN, ACBP"/>
    <property type="match status" value="1"/>
</dbReference>
<accession>A0A7D4NR95</accession>
<dbReference type="GO" id="GO:0006631">
    <property type="term" value="P:fatty acid metabolic process"/>
    <property type="evidence" value="ECO:0007669"/>
    <property type="project" value="TreeGrafter"/>
</dbReference>
<proteinExistence type="predicted"/>
<dbReference type="Pfam" id="PF00887">
    <property type="entry name" value="ACBP"/>
    <property type="match status" value="1"/>
</dbReference>
<gene>
    <name evidence="3" type="ORF">HQN79_09505</name>
</gene>
<name>A0A7D4NR95_9GAMM</name>
<dbReference type="Proteomes" id="UP000504724">
    <property type="component" value="Chromosome"/>
</dbReference>
<organism evidence="3 4">
    <name type="scientific">Thiomicrorhabdus xiamenensis</name>
    <dbReference type="NCBI Taxonomy" id="2739063"/>
    <lineage>
        <taxon>Bacteria</taxon>
        <taxon>Pseudomonadati</taxon>
        <taxon>Pseudomonadota</taxon>
        <taxon>Gammaproteobacteria</taxon>
        <taxon>Thiotrichales</taxon>
        <taxon>Piscirickettsiaceae</taxon>
        <taxon>Thiomicrorhabdus</taxon>
    </lineage>
</organism>
<dbReference type="InterPro" id="IPR035984">
    <property type="entry name" value="Acyl-CoA-binding_sf"/>
</dbReference>